<dbReference type="Gene3D" id="3.40.50.300">
    <property type="entry name" value="P-loop containing nucleotide triphosphate hydrolases"/>
    <property type="match status" value="1"/>
</dbReference>
<dbReference type="PANTHER" id="PTHR43721">
    <property type="entry name" value="ELONGATION FACTOR TU-RELATED"/>
    <property type="match status" value="1"/>
</dbReference>
<protein>
    <submittedName>
        <fullName evidence="6">Selenocysteine-specific translation elongation factor</fullName>
    </submittedName>
</protein>
<keyword evidence="6" id="KW-0251">Elongation factor</keyword>
<keyword evidence="4" id="KW-0547">Nucleotide-binding</keyword>
<keyword evidence="4" id="KW-0342">GTP-binding</keyword>
<dbReference type="Gene3D" id="1.10.10.10">
    <property type="entry name" value="Winged helix-like DNA-binding domain superfamily/Winged helix DNA-binding domain"/>
    <property type="match status" value="1"/>
</dbReference>
<gene>
    <name evidence="6" type="primary">selB</name>
    <name evidence="6" type="ORF">EK0264_09690</name>
</gene>
<keyword evidence="2" id="KW-0963">Cytoplasm</keyword>
<dbReference type="GO" id="GO:0003924">
    <property type="term" value="F:GTPase activity"/>
    <property type="evidence" value="ECO:0007669"/>
    <property type="project" value="InterPro"/>
</dbReference>
<evidence type="ECO:0000256" key="1">
    <source>
        <dbReference type="ARBA" id="ARBA00004496"/>
    </source>
</evidence>
<dbReference type="GO" id="GO:0001514">
    <property type="term" value="P:selenocysteine incorporation"/>
    <property type="evidence" value="ECO:0007669"/>
    <property type="project" value="InterPro"/>
</dbReference>
<dbReference type="SUPFAM" id="SSF52540">
    <property type="entry name" value="P-loop containing nucleoside triphosphate hydrolases"/>
    <property type="match status" value="1"/>
</dbReference>
<keyword evidence="3" id="KW-0648">Protein biosynthesis</keyword>
<evidence type="ECO:0000256" key="2">
    <source>
        <dbReference type="ARBA" id="ARBA00022490"/>
    </source>
</evidence>
<dbReference type="GO" id="GO:0005737">
    <property type="term" value="C:cytoplasm"/>
    <property type="evidence" value="ECO:0007669"/>
    <property type="project" value="UniProtKB-SubCell"/>
</dbReference>
<dbReference type="InterPro" id="IPR015191">
    <property type="entry name" value="SelB_WHD4"/>
</dbReference>
<dbReference type="InterPro" id="IPR057335">
    <property type="entry name" value="Beta-barrel_SelB"/>
</dbReference>
<evidence type="ECO:0000259" key="5">
    <source>
        <dbReference type="PROSITE" id="PS51722"/>
    </source>
</evidence>
<organism evidence="6 7">
    <name type="scientific">Epidermidibacterium keratini</name>
    <dbReference type="NCBI Taxonomy" id="1891644"/>
    <lineage>
        <taxon>Bacteria</taxon>
        <taxon>Bacillati</taxon>
        <taxon>Actinomycetota</taxon>
        <taxon>Actinomycetes</taxon>
        <taxon>Sporichthyales</taxon>
        <taxon>Sporichthyaceae</taxon>
        <taxon>Epidermidibacterium</taxon>
    </lineage>
</organism>
<dbReference type="AlphaFoldDB" id="A0A7L4YNZ1"/>
<dbReference type="OrthoDB" id="9803139at2"/>
<dbReference type="InterPro" id="IPR036390">
    <property type="entry name" value="WH_DNA-bd_sf"/>
</dbReference>
<name>A0A7L4YNZ1_9ACTN</name>
<dbReference type="RefSeq" id="WP_159545104.1">
    <property type="nucleotide sequence ID" value="NZ_CP047156.1"/>
</dbReference>
<dbReference type="Gene3D" id="2.40.30.10">
    <property type="entry name" value="Translation factors"/>
    <property type="match status" value="1"/>
</dbReference>
<dbReference type="PANTHER" id="PTHR43721:SF22">
    <property type="entry name" value="ELONGATION FACTOR TU, MITOCHONDRIAL"/>
    <property type="match status" value="1"/>
</dbReference>
<accession>A0A7L4YNZ1</accession>
<dbReference type="GO" id="GO:0003746">
    <property type="term" value="F:translation elongation factor activity"/>
    <property type="evidence" value="ECO:0007669"/>
    <property type="project" value="UniProtKB-KW"/>
</dbReference>
<dbReference type="InterPro" id="IPR009000">
    <property type="entry name" value="Transl_B-barrel_sf"/>
</dbReference>
<dbReference type="PROSITE" id="PS51722">
    <property type="entry name" value="G_TR_2"/>
    <property type="match status" value="1"/>
</dbReference>
<dbReference type="NCBIfam" id="TIGR00475">
    <property type="entry name" value="selB"/>
    <property type="match status" value="1"/>
</dbReference>
<feature type="domain" description="Tr-type G" evidence="5">
    <location>
        <begin position="1"/>
        <end position="169"/>
    </location>
</feature>
<reference evidence="6 7" key="1">
    <citation type="journal article" date="2018" name="Int. J. Syst. Evol. Microbiol.">
        <title>Epidermidibacterium keratini gen. nov., sp. nov., a member of the family Sporichthyaceae, isolated from keratin epidermis.</title>
        <authorList>
            <person name="Lee D.G."/>
            <person name="Trujillo M.E."/>
            <person name="Kang S."/>
            <person name="Nam J.J."/>
            <person name="Kim Y.J."/>
        </authorList>
    </citation>
    <scope>NUCLEOTIDE SEQUENCE [LARGE SCALE GENOMIC DNA]</scope>
    <source>
        <strain evidence="6 7">EPI-7</strain>
    </source>
</reference>
<dbReference type="EMBL" id="CP047156">
    <property type="protein sequence ID" value="QHC00529.1"/>
    <property type="molecule type" value="Genomic_DNA"/>
</dbReference>
<dbReference type="Pfam" id="PF00009">
    <property type="entry name" value="GTP_EFTU"/>
    <property type="match status" value="1"/>
</dbReference>
<evidence type="ECO:0000313" key="7">
    <source>
        <dbReference type="Proteomes" id="UP000463857"/>
    </source>
</evidence>
<dbReference type="InterPro" id="IPR004535">
    <property type="entry name" value="Transl_elong_SelB"/>
</dbReference>
<dbReference type="SUPFAM" id="SSF46785">
    <property type="entry name" value="Winged helix' DNA-binding domain"/>
    <property type="match status" value="1"/>
</dbReference>
<evidence type="ECO:0000313" key="6">
    <source>
        <dbReference type="EMBL" id="QHC00529.1"/>
    </source>
</evidence>
<keyword evidence="7" id="KW-1185">Reference proteome</keyword>
<dbReference type="Pfam" id="PF25461">
    <property type="entry name" value="Beta-barrel_SelB"/>
    <property type="match status" value="1"/>
</dbReference>
<dbReference type="CDD" id="cd04171">
    <property type="entry name" value="SelB"/>
    <property type="match status" value="1"/>
</dbReference>
<dbReference type="GO" id="GO:0003723">
    <property type="term" value="F:RNA binding"/>
    <property type="evidence" value="ECO:0007669"/>
    <property type="project" value="InterPro"/>
</dbReference>
<dbReference type="InParanoid" id="A0A7L4YNZ1"/>
<dbReference type="FunCoup" id="A0A7L4YNZ1">
    <property type="interactions" value="8"/>
</dbReference>
<dbReference type="InterPro" id="IPR027417">
    <property type="entry name" value="P-loop_NTPase"/>
</dbReference>
<sequence length="598" mass="63893">MYVVATAGHVDHGKSALVRALTDIEPDRWAEERRRGLTIDLGFAWTTLPSGQSVSVVDVPGHERFIANMLAGIGPAPVVLFVVAADEGWMPQSSEHRDALAALGIERGIVVLSKSDLVSDLGPVTAQVRAELAETGLRDAPIVSVSARTGAGMAQLRDALGRALAESPEPSARVRVRLWVDRSFTIAGAGTVVTGTLAAGRIESGDRFDVLGEERTIPVTVRGVQSQERSIEYAEPIRRVALNLRGVRSDDVRRGDALVRPGEWRLTDTLDVRRVTGRDYRSVPAELTAHVGTAAVPARLRPLDADAARLTLARPLPLVAGDRVVLRDPGAPGSEGARIVGGAVVLDTEPPELRRRGDAARRAAALDELEGPDRVRADVQRRGAVRRTHLQRLGLDTESVPAGVRVVDEWWIAESQWTTWRDGLVAATLSRFESDPLGPGLSQGAALDSIGLPDPELLAPLAAQAEVELAAGHLRMPGTSAELGSAAAAVAALEDRLRATPFAAPESDDLVSLGLGARELAAAERAGRVLRLRDGVVLLPDAPALAMRELARLQQPFTTSAARQALGTTRRVAIPLLEHLDARGWTRRLDAGHREVVR</sequence>
<dbReference type="InterPro" id="IPR050055">
    <property type="entry name" value="EF-Tu_GTPase"/>
</dbReference>
<dbReference type="KEGG" id="eke:EK0264_09690"/>
<evidence type="ECO:0000256" key="4">
    <source>
        <dbReference type="ARBA" id="ARBA00023134"/>
    </source>
</evidence>
<proteinExistence type="predicted"/>
<dbReference type="InterPro" id="IPR000795">
    <property type="entry name" value="T_Tr_GTP-bd_dom"/>
</dbReference>
<dbReference type="GO" id="GO:0005525">
    <property type="term" value="F:GTP binding"/>
    <property type="evidence" value="ECO:0007669"/>
    <property type="project" value="UniProtKB-KW"/>
</dbReference>
<dbReference type="InterPro" id="IPR036388">
    <property type="entry name" value="WH-like_DNA-bd_sf"/>
</dbReference>
<dbReference type="SUPFAM" id="SSF50447">
    <property type="entry name" value="Translation proteins"/>
    <property type="match status" value="1"/>
</dbReference>
<evidence type="ECO:0000256" key="3">
    <source>
        <dbReference type="ARBA" id="ARBA00022917"/>
    </source>
</evidence>
<dbReference type="Proteomes" id="UP000463857">
    <property type="component" value="Chromosome"/>
</dbReference>
<comment type="subcellular location">
    <subcellularLocation>
        <location evidence="1">Cytoplasm</location>
    </subcellularLocation>
</comment>
<dbReference type="Pfam" id="PF09107">
    <property type="entry name" value="WHD_3rd_SelB"/>
    <property type="match status" value="1"/>
</dbReference>